<evidence type="ECO:0000259" key="4">
    <source>
        <dbReference type="Pfam" id="PF16548"/>
    </source>
</evidence>
<evidence type="ECO:0000256" key="1">
    <source>
        <dbReference type="SAM" id="SignalP"/>
    </source>
</evidence>
<evidence type="ECO:0000259" key="2">
    <source>
        <dbReference type="Pfam" id="PF16538"/>
    </source>
</evidence>
<evidence type="ECO:0000259" key="3">
    <source>
        <dbReference type="Pfam" id="PF16539"/>
    </source>
</evidence>
<protein>
    <submittedName>
        <fullName evidence="5">Flagellar assembly T-like protein</fullName>
    </submittedName>
</protein>
<dbReference type="InterPro" id="IPR032386">
    <property type="entry name" value="FlgT_M"/>
</dbReference>
<dbReference type="RefSeq" id="WP_132290647.1">
    <property type="nucleotide sequence ID" value="NZ_SMFU01000008.1"/>
</dbReference>
<dbReference type="EMBL" id="SMFU01000008">
    <property type="protein sequence ID" value="TCK06927.1"/>
    <property type="molecule type" value="Genomic_DNA"/>
</dbReference>
<keyword evidence="5" id="KW-0966">Cell projection</keyword>
<gene>
    <name evidence="5" type="ORF">CLV83_1777</name>
</gene>
<keyword evidence="5" id="KW-0969">Cilium</keyword>
<dbReference type="Pfam" id="PF16548">
    <property type="entry name" value="FlgT_N"/>
    <property type="match status" value="1"/>
</dbReference>
<reference evidence="5 6" key="1">
    <citation type="submission" date="2019-03" db="EMBL/GenBank/DDBJ databases">
        <title>Genomic Encyclopedia of Archaeal and Bacterial Type Strains, Phase II (KMG-II): from individual species to whole genera.</title>
        <authorList>
            <person name="Goeker M."/>
        </authorList>
    </citation>
    <scope>NUCLEOTIDE SEQUENCE [LARGE SCALE GENOMIC DNA]</scope>
    <source>
        <strain evidence="5 6">DSM 27697</strain>
    </source>
</reference>
<organism evidence="5 6">
    <name type="scientific">Marinobacterium mangrovicola</name>
    <dbReference type="NCBI Taxonomy" id="1476959"/>
    <lineage>
        <taxon>Bacteria</taxon>
        <taxon>Pseudomonadati</taxon>
        <taxon>Pseudomonadota</taxon>
        <taxon>Gammaproteobacteria</taxon>
        <taxon>Oceanospirillales</taxon>
        <taxon>Oceanospirillaceae</taxon>
        <taxon>Marinobacterium</taxon>
    </lineage>
</organism>
<feature type="domain" description="Flagellar assembly protein T N-terminal" evidence="4">
    <location>
        <begin position="25"/>
        <end position="110"/>
    </location>
</feature>
<keyword evidence="1" id="KW-0732">Signal</keyword>
<keyword evidence="5" id="KW-0282">Flagellum</keyword>
<name>A0A4R1GF14_9GAMM</name>
<dbReference type="OrthoDB" id="8778507at2"/>
<dbReference type="Gene3D" id="3.40.50.10610">
    <property type="entry name" value="ABC-type transport auxiliary lipoprotein component"/>
    <property type="match status" value="1"/>
</dbReference>
<dbReference type="Pfam" id="PF16539">
    <property type="entry name" value="FlgT_M"/>
    <property type="match status" value="1"/>
</dbReference>
<feature type="domain" description="Flagellar assembly protein T C-terminal" evidence="2">
    <location>
        <begin position="327"/>
        <end position="402"/>
    </location>
</feature>
<comment type="caution">
    <text evidence="5">The sequence shown here is derived from an EMBL/GenBank/DDBJ whole genome shotgun (WGS) entry which is preliminary data.</text>
</comment>
<dbReference type="InterPro" id="IPR038165">
    <property type="entry name" value="FlgT_C_sf"/>
</dbReference>
<dbReference type="Proteomes" id="UP000294546">
    <property type="component" value="Unassembled WGS sequence"/>
</dbReference>
<feature type="domain" description="Flagellar assembly protein T middle" evidence="3">
    <location>
        <begin position="121"/>
        <end position="281"/>
    </location>
</feature>
<dbReference type="Gene3D" id="2.40.10.410">
    <property type="entry name" value="FlgT, C-terminal domain"/>
    <property type="match status" value="1"/>
</dbReference>
<dbReference type="Gene3D" id="3.30.1660.40">
    <property type="entry name" value="FlgT, N-terminal domain"/>
    <property type="match status" value="1"/>
</dbReference>
<dbReference type="Pfam" id="PF16538">
    <property type="entry name" value="FlgT_C"/>
    <property type="match status" value="1"/>
</dbReference>
<feature type="chain" id="PRO_5020694148" evidence="1">
    <location>
        <begin position="23"/>
        <end position="404"/>
    </location>
</feature>
<dbReference type="AlphaFoldDB" id="A0A4R1GF14"/>
<sequence length="404" mass="44701">MLSIVRHLLVLLTLAIALPVQAIPVEAEGRALVINGDITSAREQAIADARQAASLQAAAYISTTQEIRDGVLEVDDMKIQTFGTVSNVQVLDERIENKMLIVRISAEVMENASCPSPNALSHRKRVALTLFPLSNPGQASAGSLGEIQSRLPSLLAQGLQQSSAIEPLDFSRSNLIRDAATAPTNQLPDGGLSNALHSSGEPLQAQFIISGVIRDMSMRTPVGPKEPNIFVDLYNDADYKSKRHLRNLALELFIYDGLSGQLLERKLFHTQGRWTRPREERTGFGSAVFWQQDYGQQVKALIDDTSGWLDERLRCESLATRISRTSGDQIWIEAGSTQGVKKDDSFTILRRMTFYDDQMRAYSELNDTQVTLKIETVQPGFSRGRIVGDSLSHNIQRDDIAVLR</sequence>
<dbReference type="InterPro" id="IPR038180">
    <property type="entry name" value="FlgT_N_sf"/>
</dbReference>
<evidence type="ECO:0000313" key="6">
    <source>
        <dbReference type="Proteomes" id="UP000294546"/>
    </source>
</evidence>
<feature type="signal peptide" evidence="1">
    <location>
        <begin position="1"/>
        <end position="22"/>
    </location>
</feature>
<dbReference type="InterPro" id="IPR032370">
    <property type="entry name" value="FlgT_N"/>
</dbReference>
<evidence type="ECO:0000313" key="5">
    <source>
        <dbReference type="EMBL" id="TCK06927.1"/>
    </source>
</evidence>
<dbReference type="InterPro" id="IPR032388">
    <property type="entry name" value="FlgT_C"/>
</dbReference>
<proteinExistence type="predicted"/>
<keyword evidence="6" id="KW-1185">Reference proteome</keyword>
<accession>A0A4R1GF14</accession>